<dbReference type="Pfam" id="PF21634">
    <property type="entry name" value="MOV-10_beta-barrel"/>
    <property type="match status" value="1"/>
</dbReference>
<sequence>MPVPPRFKACRNLLDTGSCPIEDCPYQHKLIHCEPCRVFVTTQFSYKQHLNGKQHRQVTAQLQQVAPQLVNNLPKPQGPRCEICDVYAPNPARHASTPRHIRKARYERYRGLVRDSEQNKQGIVIFPDEINFGSLDTRSIRDNKLKSLTQTIRIFNQRSHFEPVVWLKGIKTLSARSRRGHSSVLSKFHPQVIEFPLQLDCNDSDQTSIEINFQPKGITGKHVDTLEFYFEIPGTGDTFKISRPLLAIVSDEALMEELKPVAPYVASLWLPSTEIADEIVDGVMPPPLAAVKWTGSLPFYDLPRWITRGLNSTGGGTRRTIQWATNAGVIPSEFSLSNYSKWWQGVLWIEETQMREDIRRYDIKGVSIARVKNDSLYSLDVPGLAEKRPSVLYGDQVLFRPSGDVEGTWYGGRVHKVEATKLQLKFHPNFSALQGQKFDVQFSLSRTVLRRMHQAVMLKAQQPLSIFPDLPRHRILSAPTEAERKTIRFFNRNFETNPPQQDAIANILTRRHPDIPFIVFGPPGTGKTAVLVEAVLQLCENPSTRILMAAPSNAAADQLALRLLQAGLKASLFRFCAPTRATITLTPGLEKVVCRNGRDGPFCTPELEVLKRYRVVISTCLSAGVLAGVGVPAGHYTHVMIDEAGQALEPEVMVPMKTLQKPGTEIILAGDPHQLGPIVRSPVAAALGLDKSLLARFIELKVYHMLPNRYSSTISKLTQNYRSHPSILEFPNKEFYEGDLTACADPMLTTSLERWEELPIGKTPIAFHNVPGEDLRESGSPSFFNLLEVVEVKRYVESLKEDRRFRLTDQDIGVITPYNAQASKIRIALKQYPKIKVGTVEEFQGQERRVIVLSTVRSNQEYLEYDLKFSLGFVSNPRRMNVAITRAQAALVIIGDSSVLQLDPLWKRYLSTLSLKGCWKGQPINWDAEDYLYQSSDESESSEEFSESDTGYIRPRLQKPTNRKPKGLPVEEDHLFVLTGMVQTIRLEDNLSDDEDYEMVDKNRARRLRHEAMADKDWGTLE</sequence>
<dbReference type="Pfam" id="PF12874">
    <property type="entry name" value="zf-met"/>
    <property type="match status" value="1"/>
</dbReference>
<dbReference type="Gene3D" id="3.40.50.300">
    <property type="entry name" value="P-loop containing nucleotide triphosphate hydrolases"/>
    <property type="match status" value="2"/>
</dbReference>
<keyword evidence="8" id="KW-0067">ATP-binding</keyword>
<feature type="region of interest" description="Disordered" evidence="12">
    <location>
        <begin position="937"/>
        <end position="968"/>
    </location>
</feature>
<evidence type="ECO:0000256" key="2">
    <source>
        <dbReference type="ARBA" id="ARBA00005601"/>
    </source>
</evidence>
<dbReference type="RefSeq" id="XP_007410811.1">
    <property type="nucleotide sequence ID" value="XM_007410749.1"/>
</dbReference>
<evidence type="ECO:0000313" key="15">
    <source>
        <dbReference type="Proteomes" id="UP000001072"/>
    </source>
</evidence>
<dbReference type="InterPro" id="IPR036236">
    <property type="entry name" value="Znf_C2H2_sf"/>
</dbReference>
<dbReference type="SUPFAM" id="SSF52540">
    <property type="entry name" value="P-loop containing nucleoside triphosphate hydrolases"/>
    <property type="match status" value="1"/>
</dbReference>
<dbReference type="InterPro" id="IPR041679">
    <property type="entry name" value="DNA2/NAM7-like_C"/>
</dbReference>
<dbReference type="GO" id="GO:0031047">
    <property type="term" value="P:regulatory ncRNA-mediated gene silencing"/>
    <property type="evidence" value="ECO:0007669"/>
    <property type="project" value="UniProtKB-KW"/>
</dbReference>
<dbReference type="InterPro" id="IPR049080">
    <property type="entry name" value="MOV-10-like_beta-barrel"/>
</dbReference>
<keyword evidence="4" id="KW-0963">Cytoplasm</keyword>
<evidence type="ECO:0000256" key="11">
    <source>
        <dbReference type="PROSITE-ProRule" id="PRU00723"/>
    </source>
</evidence>
<organism evidence="15">
    <name type="scientific">Melampsora larici-populina (strain 98AG31 / pathotype 3-4-7)</name>
    <name type="common">Poplar leaf rust fungus</name>
    <dbReference type="NCBI Taxonomy" id="747676"/>
    <lineage>
        <taxon>Eukaryota</taxon>
        <taxon>Fungi</taxon>
        <taxon>Dikarya</taxon>
        <taxon>Basidiomycota</taxon>
        <taxon>Pucciniomycotina</taxon>
        <taxon>Pucciniomycetes</taxon>
        <taxon>Pucciniales</taxon>
        <taxon>Melampsoraceae</taxon>
        <taxon>Melampsora</taxon>
    </lineage>
</organism>
<dbReference type="VEuPathDB" id="FungiDB:MELLADRAFT_77976"/>
<dbReference type="Pfam" id="PF13086">
    <property type="entry name" value="AAA_11"/>
    <property type="match status" value="2"/>
</dbReference>
<dbReference type="Pfam" id="PF13087">
    <property type="entry name" value="AAA_12"/>
    <property type="match status" value="1"/>
</dbReference>
<dbReference type="InParanoid" id="F4RP46"/>
<comment type="similarity">
    <text evidence="2">Belongs to the DNA2/NAM7 helicase family. SDE3 subfamily.</text>
</comment>
<keyword evidence="7" id="KW-0347">Helicase</keyword>
<accession>F4RP46</accession>
<evidence type="ECO:0000256" key="4">
    <source>
        <dbReference type="ARBA" id="ARBA00022490"/>
    </source>
</evidence>
<dbReference type="GO" id="GO:0032574">
    <property type="term" value="F:5'-3' RNA helicase activity"/>
    <property type="evidence" value="ECO:0007669"/>
    <property type="project" value="InterPro"/>
</dbReference>
<dbReference type="InterPro" id="IPR041677">
    <property type="entry name" value="DNA2/NAM7_AAA_11"/>
</dbReference>
<gene>
    <name evidence="14" type="ORF">MELLADRAFT_77976</name>
</gene>
<dbReference type="PANTHER" id="PTHR45418">
    <property type="entry name" value="CANCER/TESTIS ANTIGEN 55"/>
    <property type="match status" value="1"/>
</dbReference>
<evidence type="ECO:0000256" key="7">
    <source>
        <dbReference type="ARBA" id="ARBA00022806"/>
    </source>
</evidence>
<dbReference type="InterPro" id="IPR027417">
    <property type="entry name" value="P-loop_NTPase"/>
</dbReference>
<protein>
    <recommendedName>
        <fullName evidence="3">RNA helicase</fullName>
        <ecNumber evidence="3">3.6.4.13</ecNumber>
    </recommendedName>
</protein>
<dbReference type="GO" id="GO:0005524">
    <property type="term" value="F:ATP binding"/>
    <property type="evidence" value="ECO:0007669"/>
    <property type="project" value="UniProtKB-KW"/>
</dbReference>
<reference evidence="15" key="1">
    <citation type="journal article" date="2011" name="Proc. Natl. Acad. Sci. U.S.A.">
        <title>Obligate biotrophy features unraveled by the genomic analysis of rust fungi.</title>
        <authorList>
            <person name="Duplessis S."/>
            <person name="Cuomo C.A."/>
            <person name="Lin Y.-C."/>
            <person name="Aerts A."/>
            <person name="Tisserant E."/>
            <person name="Veneault-Fourrey C."/>
            <person name="Joly D.L."/>
            <person name="Hacquard S."/>
            <person name="Amselem J."/>
            <person name="Cantarel B.L."/>
            <person name="Chiu R."/>
            <person name="Coutinho P.M."/>
            <person name="Feau N."/>
            <person name="Field M."/>
            <person name="Frey P."/>
            <person name="Gelhaye E."/>
            <person name="Goldberg J."/>
            <person name="Grabherr M.G."/>
            <person name="Kodira C.D."/>
            <person name="Kohler A."/>
            <person name="Kuees U."/>
            <person name="Lindquist E.A."/>
            <person name="Lucas S.M."/>
            <person name="Mago R."/>
            <person name="Mauceli E."/>
            <person name="Morin E."/>
            <person name="Murat C."/>
            <person name="Pangilinan J.L."/>
            <person name="Park R."/>
            <person name="Pearson M."/>
            <person name="Quesneville H."/>
            <person name="Rouhier N."/>
            <person name="Sakthikumar S."/>
            <person name="Salamov A.A."/>
            <person name="Schmutz J."/>
            <person name="Selles B."/>
            <person name="Shapiro H."/>
            <person name="Tanguay P."/>
            <person name="Tuskan G.A."/>
            <person name="Henrissat B."/>
            <person name="Van de Peer Y."/>
            <person name="Rouze P."/>
            <person name="Ellis J.G."/>
            <person name="Dodds P.N."/>
            <person name="Schein J.E."/>
            <person name="Zhong S."/>
            <person name="Hamelin R.C."/>
            <person name="Grigoriev I.V."/>
            <person name="Szabo L.J."/>
            <person name="Martin F."/>
        </authorList>
    </citation>
    <scope>NUCLEOTIDE SEQUENCE [LARGE SCALE GENOMIC DNA]</scope>
    <source>
        <strain evidence="15">98AG31 / pathotype 3-4-7</strain>
    </source>
</reference>
<evidence type="ECO:0000256" key="12">
    <source>
        <dbReference type="SAM" id="MobiDB-lite"/>
    </source>
</evidence>
<feature type="domain" description="C3H1-type" evidence="13">
    <location>
        <begin position="4"/>
        <end position="31"/>
    </location>
</feature>
<name>F4RP46_MELLP</name>
<dbReference type="eggNOG" id="KOG1804">
    <property type="taxonomic scope" value="Eukaryota"/>
</dbReference>
<dbReference type="PROSITE" id="PS50103">
    <property type="entry name" value="ZF_C3H1"/>
    <property type="match status" value="1"/>
</dbReference>
<dbReference type="InterPro" id="IPR026122">
    <property type="entry name" value="MOV-10/SDE3_DEXXQ/H-box"/>
</dbReference>
<comment type="catalytic activity">
    <reaction evidence="10">
        <text>ATP + H2O = ADP + phosphate + H(+)</text>
        <dbReference type="Rhea" id="RHEA:13065"/>
        <dbReference type="ChEBI" id="CHEBI:15377"/>
        <dbReference type="ChEBI" id="CHEBI:15378"/>
        <dbReference type="ChEBI" id="CHEBI:30616"/>
        <dbReference type="ChEBI" id="CHEBI:43474"/>
        <dbReference type="ChEBI" id="CHEBI:456216"/>
        <dbReference type="EC" id="3.6.4.13"/>
    </reaction>
</comment>
<evidence type="ECO:0000256" key="3">
    <source>
        <dbReference type="ARBA" id="ARBA00012552"/>
    </source>
</evidence>
<evidence type="ECO:0000313" key="14">
    <source>
        <dbReference type="EMBL" id="EGG05755.1"/>
    </source>
</evidence>
<keyword evidence="9" id="KW-0943">RNA-mediated gene silencing</keyword>
<dbReference type="OrthoDB" id="6513042at2759"/>
<dbReference type="Proteomes" id="UP000001072">
    <property type="component" value="Unassembled WGS sequence"/>
</dbReference>
<evidence type="ECO:0000256" key="5">
    <source>
        <dbReference type="ARBA" id="ARBA00022741"/>
    </source>
</evidence>
<dbReference type="InterPro" id="IPR013087">
    <property type="entry name" value="Znf_C2H2_type"/>
</dbReference>
<dbReference type="GO" id="GO:0008270">
    <property type="term" value="F:zinc ion binding"/>
    <property type="evidence" value="ECO:0007669"/>
    <property type="project" value="UniProtKB-KW"/>
</dbReference>
<dbReference type="PANTHER" id="PTHR45418:SF1">
    <property type="entry name" value="CANCER_TESTIS ANTIGEN 55"/>
    <property type="match status" value="1"/>
</dbReference>
<dbReference type="FunFam" id="3.40.50.300:FF:000326">
    <property type="entry name" value="P-loop containing nucleoside triphosphate hydrolase"/>
    <property type="match status" value="1"/>
</dbReference>
<comment type="subcellular location">
    <subcellularLocation>
        <location evidence="1">Cytoplasm</location>
    </subcellularLocation>
</comment>
<feature type="zinc finger region" description="C3H1-type" evidence="11">
    <location>
        <begin position="4"/>
        <end position="31"/>
    </location>
</feature>
<evidence type="ECO:0000256" key="1">
    <source>
        <dbReference type="ARBA" id="ARBA00004496"/>
    </source>
</evidence>
<dbReference type="EC" id="3.6.4.13" evidence="3"/>
<dbReference type="GO" id="GO:0005694">
    <property type="term" value="C:chromosome"/>
    <property type="evidence" value="ECO:0007669"/>
    <property type="project" value="UniProtKB-ARBA"/>
</dbReference>
<feature type="compositionally biased region" description="Acidic residues" evidence="12">
    <location>
        <begin position="937"/>
        <end position="947"/>
    </location>
</feature>
<dbReference type="GO" id="GO:0003723">
    <property type="term" value="F:RNA binding"/>
    <property type="evidence" value="ECO:0007669"/>
    <property type="project" value="InterPro"/>
</dbReference>
<dbReference type="SUPFAM" id="SSF57667">
    <property type="entry name" value="beta-beta-alpha zinc fingers"/>
    <property type="match status" value="1"/>
</dbReference>
<evidence type="ECO:0000259" key="13">
    <source>
        <dbReference type="PROSITE" id="PS50103"/>
    </source>
</evidence>
<proteinExistence type="inferred from homology"/>
<keyword evidence="6" id="KW-0378">Hydrolase</keyword>
<dbReference type="SMART" id="SM00451">
    <property type="entry name" value="ZnF_U1"/>
    <property type="match status" value="1"/>
</dbReference>
<keyword evidence="11" id="KW-0863">Zinc-finger</keyword>
<evidence type="ECO:0000256" key="9">
    <source>
        <dbReference type="ARBA" id="ARBA00023158"/>
    </source>
</evidence>
<keyword evidence="5" id="KW-0547">Nucleotide-binding</keyword>
<dbReference type="KEGG" id="mlr:MELLADRAFT_77976"/>
<dbReference type="AlphaFoldDB" id="F4RP46"/>
<dbReference type="InterPro" id="IPR047187">
    <property type="entry name" value="SF1_C_Upf1"/>
</dbReference>
<keyword evidence="11" id="KW-0862">Zinc</keyword>
<evidence type="ECO:0000256" key="6">
    <source>
        <dbReference type="ARBA" id="ARBA00022801"/>
    </source>
</evidence>
<keyword evidence="11" id="KW-0479">Metal-binding</keyword>
<dbReference type="HOGENOM" id="CLU_001666_6_3_1"/>
<dbReference type="InterPro" id="IPR000571">
    <property type="entry name" value="Znf_CCCH"/>
</dbReference>
<dbReference type="CDD" id="cd18038">
    <property type="entry name" value="DEXXQc_Helz-like"/>
    <property type="match status" value="1"/>
</dbReference>
<dbReference type="GO" id="GO:0005737">
    <property type="term" value="C:cytoplasm"/>
    <property type="evidence" value="ECO:0007669"/>
    <property type="project" value="UniProtKB-SubCell"/>
</dbReference>
<dbReference type="CDD" id="cd18808">
    <property type="entry name" value="SF1_C_Upf1"/>
    <property type="match status" value="1"/>
</dbReference>
<dbReference type="GO" id="GO:0016787">
    <property type="term" value="F:hydrolase activity"/>
    <property type="evidence" value="ECO:0007669"/>
    <property type="project" value="UniProtKB-KW"/>
</dbReference>
<dbReference type="InterPro" id="IPR003604">
    <property type="entry name" value="Matrin/U1-like-C_Znf_C2H2"/>
</dbReference>
<dbReference type="EMBL" id="GL883111">
    <property type="protein sequence ID" value="EGG05755.1"/>
    <property type="molecule type" value="Genomic_DNA"/>
</dbReference>
<dbReference type="GeneID" id="18933036"/>
<evidence type="ECO:0000256" key="8">
    <source>
        <dbReference type="ARBA" id="ARBA00022840"/>
    </source>
</evidence>
<keyword evidence="15" id="KW-1185">Reference proteome</keyword>
<evidence type="ECO:0000256" key="10">
    <source>
        <dbReference type="ARBA" id="ARBA00047984"/>
    </source>
</evidence>